<dbReference type="GO" id="GO:0003676">
    <property type="term" value="F:nucleic acid binding"/>
    <property type="evidence" value="ECO:0007669"/>
    <property type="project" value="InterPro"/>
</dbReference>
<keyword evidence="1" id="KW-0808">Transferase</keyword>
<comment type="caution">
    <text evidence="9">The sequence shown here is derived from an EMBL/GenBank/DDBJ whole genome shotgun (WGS) entry which is preliminary data.</text>
</comment>
<dbReference type="SUPFAM" id="SSF56672">
    <property type="entry name" value="DNA/RNA polymerases"/>
    <property type="match status" value="1"/>
</dbReference>
<dbReference type="PANTHER" id="PTHR48475">
    <property type="entry name" value="RIBONUCLEASE H"/>
    <property type="match status" value="1"/>
</dbReference>
<dbReference type="InterPro" id="IPR043502">
    <property type="entry name" value="DNA/RNA_pol_sf"/>
</dbReference>
<evidence type="ECO:0000256" key="5">
    <source>
        <dbReference type="ARBA" id="ARBA00022801"/>
    </source>
</evidence>
<keyword evidence="4" id="KW-0255">Endonuclease</keyword>
<gene>
    <name evidence="9" type="ORF">RIF29_40218</name>
</gene>
<dbReference type="InterPro" id="IPR036397">
    <property type="entry name" value="RNaseH_sf"/>
</dbReference>
<evidence type="ECO:0000313" key="9">
    <source>
        <dbReference type="EMBL" id="KAK7245378.1"/>
    </source>
</evidence>
<dbReference type="PROSITE" id="PS50994">
    <property type="entry name" value="INTEGRASE"/>
    <property type="match status" value="1"/>
</dbReference>
<dbReference type="PANTHER" id="PTHR48475:SF1">
    <property type="entry name" value="RNASE H TYPE-1 DOMAIN-CONTAINING PROTEIN"/>
    <property type="match status" value="1"/>
</dbReference>
<dbReference type="Pfam" id="PF17917">
    <property type="entry name" value="RT_RNaseH"/>
    <property type="match status" value="1"/>
</dbReference>
<organism evidence="9 10">
    <name type="scientific">Crotalaria pallida</name>
    <name type="common">Smooth rattlebox</name>
    <name type="synonym">Crotalaria striata</name>
    <dbReference type="NCBI Taxonomy" id="3830"/>
    <lineage>
        <taxon>Eukaryota</taxon>
        <taxon>Viridiplantae</taxon>
        <taxon>Streptophyta</taxon>
        <taxon>Embryophyta</taxon>
        <taxon>Tracheophyta</taxon>
        <taxon>Spermatophyta</taxon>
        <taxon>Magnoliopsida</taxon>
        <taxon>eudicotyledons</taxon>
        <taxon>Gunneridae</taxon>
        <taxon>Pentapetalae</taxon>
        <taxon>rosids</taxon>
        <taxon>fabids</taxon>
        <taxon>Fabales</taxon>
        <taxon>Fabaceae</taxon>
        <taxon>Papilionoideae</taxon>
        <taxon>50 kb inversion clade</taxon>
        <taxon>genistoids sensu lato</taxon>
        <taxon>core genistoids</taxon>
        <taxon>Crotalarieae</taxon>
        <taxon>Crotalaria</taxon>
    </lineage>
</organism>
<feature type="domain" description="Integrase catalytic" evidence="8">
    <location>
        <begin position="257"/>
        <end position="435"/>
    </location>
</feature>
<feature type="domain" description="RNase H type-1" evidence="7">
    <location>
        <begin position="148"/>
        <end position="277"/>
    </location>
</feature>
<dbReference type="EMBL" id="JAYWIO010000008">
    <property type="protein sequence ID" value="KAK7245378.1"/>
    <property type="molecule type" value="Genomic_DNA"/>
</dbReference>
<dbReference type="Gene3D" id="3.60.10.10">
    <property type="entry name" value="Endonuclease/exonuclease/phosphatase"/>
    <property type="match status" value="1"/>
</dbReference>
<dbReference type="InterPro" id="IPR012337">
    <property type="entry name" value="RNaseH-like_sf"/>
</dbReference>
<sequence>MYLTVLDESMGCVLGQHDESGRKEQAIYYLSKKFTDCESRYSLLERTCCALAWATRRLRQYMLSHTTWLVSKMDPIKYIFEKPALTGRIARWQVLLSEYDILYVTQKAIKGSALADYLASQPIEEYRSMQHDFPDEDIMALFSEEETERDKWTLVFDGASNALGHGIGAVLVSPEGNFIPITARLCFDCTNNMAEYEACAIGIQAAIDSKAKCLEVFGDSALVIHQLRGEWETRDVKLIPYRNHILGLIEQFEKISFHYIPREDNQLADALSTLSSMFQVSGDDIPLIKMESRNKPAHCHVVETEPDGKPWYHDIKEFIKNKEYPPGASENDKRTLRRYGLPNQIITDNATNLNNKMMTEMCQEFKIKHHTSSPYRPKMNGAVEAANKNIKKIVQKMVITYRDWHDMLPFALHGYRTSIRTSTGSTPYSLVCGMEAVLPIEVEIPSLRVIMEADLEEAEWIQTRFDQLNLIEGKRLTALCHGQLYQKRIMKAHAKKVRPRNFQEGDLVLKKILPVQKDHRGKWTPNYEGPYVVKKVTRSSELSEPSCNVYGPTFATKIGKRNTARFSDSTHEKGESSRVKAIKLVPPKKIKKSATVLRGKKVSKLTSGNGLRAGRSGSVDAAINNSISDSNIKRCCRLHYRSDEEVPQRLWELGKQSGVSFDGKEDEMVNLIKQMEDRDTVREAQNEEVGRDKLFGERSDLDWEFIPSDGRSGGVVSIWRKSKFSKESVCSGPGFLVIRGVLDLGKIPCNVINIYSPCCLGDRISQWQELIFVRNRIGAGLWLACGDFNSVCDRSERKGVSSHQYGREISLFSVWINEMELIDLPLVGRRFTWYKPNGTAMSRIDRALVSTDWMIRWPSKKLSELKKEIKKWNREEFGMLEQKITEIRDEMNSLDLQGEVMDLDQCQIARRKELLGDFWKYSDLNNNLLAQKARLRWLQKANRYGVGATIGWGYAVCCPLLARNTLSSTVHCGRERTVARFGD</sequence>
<dbReference type="Gene3D" id="3.30.420.10">
    <property type="entry name" value="Ribonuclease H-like superfamily/Ribonuclease H"/>
    <property type="match status" value="2"/>
</dbReference>
<dbReference type="InterPro" id="IPR001584">
    <property type="entry name" value="Integrase_cat-core"/>
</dbReference>
<evidence type="ECO:0000259" key="7">
    <source>
        <dbReference type="PROSITE" id="PS50879"/>
    </source>
</evidence>
<dbReference type="GO" id="GO:0004523">
    <property type="term" value="F:RNA-DNA hybrid ribonuclease activity"/>
    <property type="evidence" value="ECO:0007669"/>
    <property type="project" value="InterPro"/>
</dbReference>
<evidence type="ECO:0000256" key="3">
    <source>
        <dbReference type="ARBA" id="ARBA00022722"/>
    </source>
</evidence>
<name>A0AAN9E5S3_CROPI</name>
<dbReference type="Proteomes" id="UP001372338">
    <property type="component" value="Unassembled WGS sequence"/>
</dbReference>
<dbReference type="CDD" id="cd09274">
    <property type="entry name" value="RNase_HI_RT_Ty3"/>
    <property type="match status" value="1"/>
</dbReference>
<evidence type="ECO:0000256" key="2">
    <source>
        <dbReference type="ARBA" id="ARBA00022695"/>
    </source>
</evidence>
<keyword evidence="5" id="KW-0378">Hydrolase</keyword>
<dbReference type="SUPFAM" id="SSF56219">
    <property type="entry name" value="DNase I-like"/>
    <property type="match status" value="1"/>
</dbReference>
<evidence type="ECO:0000256" key="1">
    <source>
        <dbReference type="ARBA" id="ARBA00022679"/>
    </source>
</evidence>
<accession>A0AAN9E5S3</accession>
<dbReference type="InterPro" id="IPR036691">
    <property type="entry name" value="Endo/exonu/phosph_ase_sf"/>
</dbReference>
<keyword evidence="2" id="KW-0548">Nucleotidyltransferase</keyword>
<dbReference type="InterPro" id="IPR002156">
    <property type="entry name" value="RNaseH_domain"/>
</dbReference>
<evidence type="ECO:0000313" key="10">
    <source>
        <dbReference type="Proteomes" id="UP001372338"/>
    </source>
</evidence>
<evidence type="ECO:0000259" key="8">
    <source>
        <dbReference type="PROSITE" id="PS50994"/>
    </source>
</evidence>
<evidence type="ECO:0000256" key="6">
    <source>
        <dbReference type="ARBA" id="ARBA00022918"/>
    </source>
</evidence>
<evidence type="ECO:0000256" key="4">
    <source>
        <dbReference type="ARBA" id="ARBA00022759"/>
    </source>
</evidence>
<dbReference type="PROSITE" id="PS50879">
    <property type="entry name" value="RNASE_H_1"/>
    <property type="match status" value="1"/>
</dbReference>
<dbReference type="InterPro" id="IPR041373">
    <property type="entry name" value="RT_RNaseH"/>
</dbReference>
<proteinExistence type="predicted"/>
<dbReference type="SUPFAM" id="SSF53098">
    <property type="entry name" value="Ribonuclease H-like"/>
    <property type="match status" value="2"/>
</dbReference>
<protein>
    <submittedName>
        <fullName evidence="9">Uncharacterized protein</fullName>
    </submittedName>
</protein>
<keyword evidence="3" id="KW-0540">Nuclease</keyword>
<dbReference type="Pfam" id="PF13456">
    <property type="entry name" value="RVT_3"/>
    <property type="match status" value="1"/>
</dbReference>
<dbReference type="GO" id="GO:0003964">
    <property type="term" value="F:RNA-directed DNA polymerase activity"/>
    <property type="evidence" value="ECO:0007669"/>
    <property type="project" value="UniProtKB-KW"/>
</dbReference>
<reference evidence="9 10" key="1">
    <citation type="submission" date="2024-01" db="EMBL/GenBank/DDBJ databases">
        <title>The genomes of 5 underutilized Papilionoideae crops provide insights into root nodulation and disease resistanc.</title>
        <authorList>
            <person name="Yuan L."/>
        </authorList>
    </citation>
    <scope>NUCLEOTIDE SEQUENCE [LARGE SCALE GENOMIC DNA]</scope>
    <source>
        <strain evidence="9">ZHUSHIDOU_FW_LH</strain>
        <tissue evidence="9">Leaf</tissue>
    </source>
</reference>
<dbReference type="AlphaFoldDB" id="A0AAN9E5S3"/>
<dbReference type="GO" id="GO:0015074">
    <property type="term" value="P:DNA integration"/>
    <property type="evidence" value="ECO:0007669"/>
    <property type="project" value="InterPro"/>
</dbReference>
<dbReference type="CDD" id="cd09279">
    <property type="entry name" value="RNase_HI_like"/>
    <property type="match status" value="1"/>
</dbReference>
<keyword evidence="10" id="KW-1185">Reference proteome</keyword>
<keyword evidence="6" id="KW-0695">RNA-directed DNA polymerase</keyword>